<accession>A0ABM6PY40</accession>
<keyword evidence="2" id="KW-1185">Reference proteome</keyword>
<evidence type="ECO:0000313" key="2">
    <source>
        <dbReference type="Proteomes" id="UP000232721"/>
    </source>
</evidence>
<evidence type="ECO:0000313" key="1">
    <source>
        <dbReference type="EMBL" id="AUC21672.1"/>
    </source>
</evidence>
<sequence length="148" mass="18057">MMKIKHVNTSYIKWLSVEEMHNDSKEWRLELEFLNDEYLFFEDLIKWNTLQLIDFQSYDKSKEIIEKLSNSIKTNDALIQLVQKHENNLEVIEPEGDKQKETYKNEHKTLLILFKNHLKEHRELKLNLFDVLKKIKKEEKQKRIIDVE</sequence>
<proteinExistence type="predicted"/>
<reference evidence="1 2" key="1">
    <citation type="submission" date="2017-02" db="EMBL/GenBank/DDBJ databases">
        <title>Trade-off between light-utilization and light-protection in marine flavobacteria.</title>
        <authorList>
            <person name="Kumagai Y."/>
            <person name="Yoshizawa S."/>
            <person name="Kogure K."/>
            <person name="Iwasaki W."/>
        </authorList>
    </citation>
    <scope>NUCLEOTIDE SEQUENCE [LARGE SCALE GENOMIC DNA]</scope>
    <source>
        <strain evidence="1 2">KCTC 23670</strain>
    </source>
</reference>
<dbReference type="RefSeq" id="WP_208890755.1">
    <property type="nucleotide sequence ID" value="NZ_CP019336.1"/>
</dbReference>
<protein>
    <submittedName>
        <fullName evidence="1">Uncharacterized protein</fullName>
    </submittedName>
</protein>
<name>A0ABM6PY40_9FLAO</name>
<gene>
    <name evidence="1" type="ORF">BTO15_05930</name>
</gene>
<organism evidence="1 2">
    <name type="scientific">Polaribacter sejongensis</name>
    <dbReference type="NCBI Taxonomy" id="985043"/>
    <lineage>
        <taxon>Bacteria</taxon>
        <taxon>Pseudomonadati</taxon>
        <taxon>Bacteroidota</taxon>
        <taxon>Flavobacteriia</taxon>
        <taxon>Flavobacteriales</taxon>
        <taxon>Flavobacteriaceae</taxon>
    </lineage>
</organism>
<dbReference type="EMBL" id="CP019336">
    <property type="protein sequence ID" value="AUC21672.1"/>
    <property type="molecule type" value="Genomic_DNA"/>
</dbReference>
<dbReference type="Proteomes" id="UP000232721">
    <property type="component" value="Chromosome"/>
</dbReference>